<organism evidence="2 3">
    <name type="scientific">Bisbaumannia pacifica</name>
    <dbReference type="NCBI Taxonomy" id="77098"/>
    <lineage>
        <taxon>Bacteria</taxon>
        <taxon>Pseudomonadati</taxon>
        <taxon>Pseudomonadota</taxon>
        <taxon>Gammaproteobacteria</taxon>
        <taxon>Oceanospirillales</taxon>
        <taxon>Halomonadaceae</taxon>
        <taxon>Bisbaumannia</taxon>
    </lineage>
</organism>
<dbReference type="SUPFAM" id="SSF54593">
    <property type="entry name" value="Glyoxalase/Bleomycin resistance protein/Dihydroxybiphenyl dioxygenase"/>
    <property type="match status" value="1"/>
</dbReference>
<dbReference type="InterPro" id="IPR028973">
    <property type="entry name" value="PhnB-like"/>
</dbReference>
<evidence type="ECO:0000259" key="1">
    <source>
        <dbReference type="Pfam" id="PF06983"/>
    </source>
</evidence>
<dbReference type="InterPro" id="IPR029068">
    <property type="entry name" value="Glyas_Bleomycin-R_OHBP_Dase"/>
</dbReference>
<dbReference type="PANTHER" id="PTHR33990:SF4">
    <property type="entry name" value="PHNB-LIKE DOMAIN-CONTAINING PROTEIN"/>
    <property type="match status" value="1"/>
</dbReference>
<dbReference type="PIRSF" id="PIRSF021700">
    <property type="entry name" value="3_dmu_93_MTrfase"/>
    <property type="match status" value="1"/>
</dbReference>
<keyword evidence="3" id="KW-1185">Reference proteome</keyword>
<dbReference type="AlphaFoldDB" id="A0A510X8Z1"/>
<dbReference type="InterPro" id="IPR009725">
    <property type="entry name" value="3_dmu_93_MTrfase"/>
</dbReference>
<comment type="caution">
    <text evidence="2">The sequence shown here is derived from an EMBL/GenBank/DDBJ whole genome shotgun (WGS) entry which is preliminary data.</text>
</comment>
<dbReference type="PANTHER" id="PTHR33990">
    <property type="entry name" value="PROTEIN YJDN-RELATED"/>
    <property type="match status" value="1"/>
</dbReference>
<sequence length="146" mass="16040">MDNPAPGGPMAQRITPQLMFEGDAEAAMRRYVSLFEDAEITHLERYGPGEPGAEGSVKQAEFTLGGRRYRCIDSPVSHAFTFTPSIALCIDCEDAAEFERLHAALAEGGETLMPPDDYGFGARFAWLNDRFGVSWQLNLAHEEGTP</sequence>
<accession>A0A510X8Z1</accession>
<gene>
    <name evidence="2" type="ORF">HPA02_12280</name>
</gene>
<reference evidence="2 3" key="1">
    <citation type="submission" date="2019-07" db="EMBL/GenBank/DDBJ databases">
        <title>Whole genome shotgun sequence of Halomonas pacifica NBRC 102220.</title>
        <authorList>
            <person name="Hosoyama A."/>
            <person name="Uohara A."/>
            <person name="Ohji S."/>
            <person name="Ichikawa N."/>
        </authorList>
    </citation>
    <scope>NUCLEOTIDE SEQUENCE [LARGE SCALE GENOMIC DNA]</scope>
    <source>
        <strain evidence="2 3">NBRC 102220</strain>
    </source>
</reference>
<evidence type="ECO:0000313" key="3">
    <source>
        <dbReference type="Proteomes" id="UP000321275"/>
    </source>
</evidence>
<dbReference type="Gene3D" id="3.30.720.110">
    <property type="match status" value="1"/>
</dbReference>
<feature type="domain" description="PhnB-like" evidence="1">
    <location>
        <begin position="12"/>
        <end position="137"/>
    </location>
</feature>
<dbReference type="CDD" id="cd06588">
    <property type="entry name" value="PhnB_like"/>
    <property type="match status" value="1"/>
</dbReference>
<evidence type="ECO:0000313" key="2">
    <source>
        <dbReference type="EMBL" id="GEK46945.1"/>
    </source>
</evidence>
<dbReference type="Proteomes" id="UP000321275">
    <property type="component" value="Unassembled WGS sequence"/>
</dbReference>
<proteinExistence type="predicted"/>
<protein>
    <submittedName>
        <fullName evidence="2">VOC family protein</fullName>
    </submittedName>
</protein>
<dbReference type="EMBL" id="BJUK01000010">
    <property type="protein sequence ID" value="GEK46945.1"/>
    <property type="molecule type" value="Genomic_DNA"/>
</dbReference>
<dbReference type="Pfam" id="PF06983">
    <property type="entry name" value="3-dmu-9_3-mt"/>
    <property type="match status" value="1"/>
</dbReference>
<name>A0A510X8Z1_9GAMM</name>
<dbReference type="Gene3D" id="3.30.720.100">
    <property type="match status" value="1"/>
</dbReference>